<gene>
    <name evidence="2" type="ORF">AMTR_s00186p00050260</name>
</gene>
<organism evidence="2 3">
    <name type="scientific">Amborella trichopoda</name>
    <dbReference type="NCBI Taxonomy" id="13333"/>
    <lineage>
        <taxon>Eukaryota</taxon>
        <taxon>Viridiplantae</taxon>
        <taxon>Streptophyta</taxon>
        <taxon>Embryophyta</taxon>
        <taxon>Tracheophyta</taxon>
        <taxon>Spermatophyta</taxon>
        <taxon>Magnoliopsida</taxon>
        <taxon>Amborellales</taxon>
        <taxon>Amborellaceae</taxon>
        <taxon>Amborella</taxon>
    </lineage>
</organism>
<keyword evidence="1" id="KW-0812">Transmembrane</keyword>
<keyword evidence="3" id="KW-1185">Reference proteome</keyword>
<dbReference type="AlphaFoldDB" id="W1PA04"/>
<dbReference type="Gramene" id="ERN04743">
    <property type="protein sequence ID" value="ERN04743"/>
    <property type="gene ID" value="AMTR_s00186p00050260"/>
</dbReference>
<keyword evidence="1" id="KW-0472">Membrane</keyword>
<evidence type="ECO:0000313" key="3">
    <source>
        <dbReference type="Proteomes" id="UP000017836"/>
    </source>
</evidence>
<reference evidence="3" key="1">
    <citation type="journal article" date="2013" name="Science">
        <title>The Amborella genome and the evolution of flowering plants.</title>
        <authorList>
            <consortium name="Amborella Genome Project"/>
        </authorList>
    </citation>
    <scope>NUCLEOTIDE SEQUENCE [LARGE SCALE GENOMIC DNA]</scope>
</reference>
<keyword evidence="1" id="KW-1133">Transmembrane helix</keyword>
<name>W1PA04_AMBTC</name>
<sequence length="99" mass="11226">MGWWWWWLLVLFEVSILLPLLFLIYMRFPPSNAAIVTKPSPPRTAVRGRLQALPPLRSPLHRQPSNIRADTYLGDEPDPGALCCRQLPGSNSGTLYTLL</sequence>
<dbReference type="Proteomes" id="UP000017836">
    <property type="component" value="Unassembled WGS sequence"/>
</dbReference>
<evidence type="ECO:0000256" key="1">
    <source>
        <dbReference type="SAM" id="Phobius"/>
    </source>
</evidence>
<proteinExistence type="predicted"/>
<feature type="transmembrane region" description="Helical" evidence="1">
    <location>
        <begin position="6"/>
        <end position="25"/>
    </location>
</feature>
<accession>W1PA04</accession>
<protein>
    <submittedName>
        <fullName evidence="2">Uncharacterized protein</fullName>
    </submittedName>
</protein>
<dbReference type="HOGENOM" id="CLU_2323601_0_0_1"/>
<dbReference type="EMBL" id="KI394180">
    <property type="protein sequence ID" value="ERN04743.1"/>
    <property type="molecule type" value="Genomic_DNA"/>
</dbReference>
<evidence type="ECO:0000313" key="2">
    <source>
        <dbReference type="EMBL" id="ERN04743.1"/>
    </source>
</evidence>